<sequence>MRYQALVTVAGPDNDRLNVQGRWNPGRRKTRSAAALPDAGSGGRTAPGAGGRRQAKRAVLPPESGRPETSREFAKRVRRVVLHGPRKDGQEGGEQAAELPAPRQRESDAPEEAPLAQAEAPAATERSSRTQMDQDERLDTREAFMTYLADSTDGIDFLAAIRGQYETDPFFRKILEQPKHFKNFCVQDGLVFLKERDDKLLCVPAVLVDGRSARELIISHAHSLLAHLGSYKTLTLLRSQFWWKTMAADVRQYCDTCQTCKRSKPSNQRPYGLLHSLKVPKAPWEVIGIDFVGPLPKSMNRDGTYDSITVIIDLLTGMVHLVPSRTNYTARQVAELVFDEVYKHHGMPRAIVSDRDSLFTSTFWTHLHRLVGVELRMSSAYHPESDGSTERANRTVAQMLRQCIGPTQRDWTIKLPVIEFAINLARSDTTGYAPFFLNTGRMPRSMVWDNPSADEYAGVRTYAQRVKQAIIAAHDSILAARSKQVRDANQSVLAKRIS</sequence>
<evidence type="ECO:0000313" key="1">
    <source>
        <dbReference type="EMBL" id="KAJ3011954.1"/>
    </source>
</evidence>
<name>A0ACC1Q6F1_9APHY</name>
<evidence type="ECO:0000313" key="2">
    <source>
        <dbReference type="Proteomes" id="UP001144978"/>
    </source>
</evidence>
<keyword evidence="2" id="KW-1185">Reference proteome</keyword>
<proteinExistence type="predicted"/>
<gene>
    <name evidence="1" type="ORF">NUW54_g2018</name>
</gene>
<accession>A0ACC1Q6F1</accession>
<dbReference type="Proteomes" id="UP001144978">
    <property type="component" value="Unassembled WGS sequence"/>
</dbReference>
<protein>
    <submittedName>
        <fullName evidence="1">Uncharacterized protein</fullName>
    </submittedName>
</protein>
<dbReference type="EMBL" id="JANSHE010000359">
    <property type="protein sequence ID" value="KAJ3011954.1"/>
    <property type="molecule type" value="Genomic_DNA"/>
</dbReference>
<organism evidence="1 2">
    <name type="scientific">Trametes sanguinea</name>
    <dbReference type="NCBI Taxonomy" id="158606"/>
    <lineage>
        <taxon>Eukaryota</taxon>
        <taxon>Fungi</taxon>
        <taxon>Dikarya</taxon>
        <taxon>Basidiomycota</taxon>
        <taxon>Agaricomycotina</taxon>
        <taxon>Agaricomycetes</taxon>
        <taxon>Polyporales</taxon>
        <taxon>Polyporaceae</taxon>
        <taxon>Trametes</taxon>
    </lineage>
</organism>
<reference evidence="1" key="1">
    <citation type="submission" date="2022-08" db="EMBL/GenBank/DDBJ databases">
        <title>Genome Sequence of Pycnoporus sanguineus.</title>
        <authorList>
            <person name="Buettner E."/>
        </authorList>
    </citation>
    <scope>NUCLEOTIDE SEQUENCE</scope>
    <source>
        <strain evidence="1">CG-C14</strain>
    </source>
</reference>
<comment type="caution">
    <text evidence="1">The sequence shown here is derived from an EMBL/GenBank/DDBJ whole genome shotgun (WGS) entry which is preliminary data.</text>
</comment>